<dbReference type="OrthoDB" id="9876299at2759"/>
<dbReference type="GO" id="GO:0016491">
    <property type="term" value="F:oxidoreductase activity"/>
    <property type="evidence" value="ECO:0007669"/>
    <property type="project" value="UniProtKB-KW"/>
</dbReference>
<dbReference type="EMBL" id="KV907498">
    <property type="protein sequence ID" value="OOF96776.1"/>
    <property type="molecule type" value="Genomic_DNA"/>
</dbReference>
<sequence length="258" mass="27962">MSDPSTTTNILITGVSRGIGYTILKHLLQRPNHTLIGTIRTLPTNPQTHPLHSLPRHPTTTLLLLPLESTSPTDYPKLLTSLTTHNITYLDTIIANAGICPPEGTPATVPISDLEAAFAVNTLGPVRLFQTLRGLLLEGSKKGRDVKWVNVSTGAASLGLFEITRIGWNTAYGVSKVGGNWITLAMHTEEPWLVTFAVHPGLVQTEMGNAGARKIGLEEAPNTLEESATKMIAVIDKATREKTSGKFLNVIDETEFPW</sequence>
<keyword evidence="5" id="KW-1185">Reference proteome</keyword>
<dbReference type="PANTHER" id="PTHR43544">
    <property type="entry name" value="SHORT-CHAIN DEHYDROGENASE/REDUCTASE"/>
    <property type="match status" value="1"/>
</dbReference>
<protein>
    <recommendedName>
        <fullName evidence="6">NAD(P)-binding protein</fullName>
    </recommendedName>
</protein>
<evidence type="ECO:0000256" key="3">
    <source>
        <dbReference type="ARBA" id="ARBA00023002"/>
    </source>
</evidence>
<evidence type="ECO:0000313" key="4">
    <source>
        <dbReference type="EMBL" id="OOF96776.1"/>
    </source>
</evidence>
<dbReference type="InterPro" id="IPR036291">
    <property type="entry name" value="NAD(P)-bd_dom_sf"/>
</dbReference>
<proteinExistence type="inferred from homology"/>
<gene>
    <name evidence="4" type="ORF">ASPCADRAFT_129845</name>
</gene>
<accession>A0A1R3RQK7</accession>
<keyword evidence="2" id="KW-0521">NADP</keyword>
<dbReference type="Gene3D" id="3.40.50.720">
    <property type="entry name" value="NAD(P)-binding Rossmann-like Domain"/>
    <property type="match status" value="1"/>
</dbReference>
<evidence type="ECO:0008006" key="6">
    <source>
        <dbReference type="Google" id="ProtNLM"/>
    </source>
</evidence>
<dbReference type="PANTHER" id="PTHR43544:SF7">
    <property type="entry name" value="NADB-LER2"/>
    <property type="match status" value="1"/>
</dbReference>
<dbReference type="VEuPathDB" id="FungiDB:ASPCADRAFT_129845"/>
<dbReference type="PRINTS" id="PR00081">
    <property type="entry name" value="GDHRDH"/>
</dbReference>
<dbReference type="AlphaFoldDB" id="A0A1R3RQK7"/>
<evidence type="ECO:0000256" key="1">
    <source>
        <dbReference type="ARBA" id="ARBA00006484"/>
    </source>
</evidence>
<dbReference type="InterPro" id="IPR002347">
    <property type="entry name" value="SDR_fam"/>
</dbReference>
<evidence type="ECO:0000256" key="2">
    <source>
        <dbReference type="ARBA" id="ARBA00022857"/>
    </source>
</evidence>
<name>A0A1R3RQK7_ASPC5</name>
<organism evidence="4 5">
    <name type="scientific">Aspergillus carbonarius (strain ITEM 5010)</name>
    <dbReference type="NCBI Taxonomy" id="602072"/>
    <lineage>
        <taxon>Eukaryota</taxon>
        <taxon>Fungi</taxon>
        <taxon>Dikarya</taxon>
        <taxon>Ascomycota</taxon>
        <taxon>Pezizomycotina</taxon>
        <taxon>Eurotiomycetes</taxon>
        <taxon>Eurotiomycetidae</taxon>
        <taxon>Eurotiales</taxon>
        <taxon>Aspergillaceae</taxon>
        <taxon>Aspergillus</taxon>
        <taxon>Aspergillus subgen. Circumdati</taxon>
    </lineage>
</organism>
<keyword evidence="3" id="KW-0560">Oxidoreductase</keyword>
<dbReference type="OMA" id="WILPAYG"/>
<evidence type="ECO:0000313" key="5">
    <source>
        <dbReference type="Proteomes" id="UP000188318"/>
    </source>
</evidence>
<dbReference type="InterPro" id="IPR051468">
    <property type="entry name" value="Fungal_SecMetab_SDRs"/>
</dbReference>
<dbReference type="GO" id="GO:0005737">
    <property type="term" value="C:cytoplasm"/>
    <property type="evidence" value="ECO:0007669"/>
    <property type="project" value="TreeGrafter"/>
</dbReference>
<reference evidence="5" key="1">
    <citation type="journal article" date="2017" name="Genome Biol.">
        <title>Comparative genomics reveals high biological diversity and specific adaptations in the industrially and medically important fungal genus Aspergillus.</title>
        <authorList>
            <person name="de Vries R.P."/>
            <person name="Riley R."/>
            <person name="Wiebenga A."/>
            <person name="Aguilar-Osorio G."/>
            <person name="Amillis S."/>
            <person name="Uchima C.A."/>
            <person name="Anderluh G."/>
            <person name="Asadollahi M."/>
            <person name="Askin M."/>
            <person name="Barry K."/>
            <person name="Battaglia E."/>
            <person name="Bayram O."/>
            <person name="Benocci T."/>
            <person name="Braus-Stromeyer S.A."/>
            <person name="Caldana C."/>
            <person name="Canovas D."/>
            <person name="Cerqueira G.C."/>
            <person name="Chen F."/>
            <person name="Chen W."/>
            <person name="Choi C."/>
            <person name="Clum A."/>
            <person name="Dos Santos R.A."/>
            <person name="Damasio A.R."/>
            <person name="Diallinas G."/>
            <person name="Emri T."/>
            <person name="Fekete E."/>
            <person name="Flipphi M."/>
            <person name="Freyberg S."/>
            <person name="Gallo A."/>
            <person name="Gournas C."/>
            <person name="Habgood R."/>
            <person name="Hainaut M."/>
            <person name="Harispe M.L."/>
            <person name="Henrissat B."/>
            <person name="Hilden K.S."/>
            <person name="Hope R."/>
            <person name="Hossain A."/>
            <person name="Karabika E."/>
            <person name="Karaffa L."/>
            <person name="Karanyi Z."/>
            <person name="Krasevec N."/>
            <person name="Kuo A."/>
            <person name="Kusch H."/>
            <person name="LaButti K."/>
            <person name="Lagendijk E.L."/>
            <person name="Lapidus A."/>
            <person name="Levasseur A."/>
            <person name="Lindquist E."/>
            <person name="Lipzen A."/>
            <person name="Logrieco A.F."/>
            <person name="MacCabe A."/>
            <person name="Maekelae M.R."/>
            <person name="Malavazi I."/>
            <person name="Melin P."/>
            <person name="Meyer V."/>
            <person name="Mielnichuk N."/>
            <person name="Miskei M."/>
            <person name="Molnar A.P."/>
            <person name="Mule G."/>
            <person name="Ngan C.Y."/>
            <person name="Orejas M."/>
            <person name="Orosz E."/>
            <person name="Ouedraogo J.P."/>
            <person name="Overkamp K.M."/>
            <person name="Park H.-S."/>
            <person name="Perrone G."/>
            <person name="Piumi F."/>
            <person name="Punt P.J."/>
            <person name="Ram A.F."/>
            <person name="Ramon A."/>
            <person name="Rauscher S."/>
            <person name="Record E."/>
            <person name="Riano-Pachon D.M."/>
            <person name="Robert V."/>
            <person name="Roehrig J."/>
            <person name="Ruller R."/>
            <person name="Salamov A."/>
            <person name="Salih N.S."/>
            <person name="Samson R.A."/>
            <person name="Sandor E."/>
            <person name="Sanguinetti M."/>
            <person name="Schuetze T."/>
            <person name="Sepcic K."/>
            <person name="Shelest E."/>
            <person name="Sherlock G."/>
            <person name="Sophianopoulou V."/>
            <person name="Squina F.M."/>
            <person name="Sun H."/>
            <person name="Susca A."/>
            <person name="Todd R.B."/>
            <person name="Tsang A."/>
            <person name="Unkles S.E."/>
            <person name="van de Wiele N."/>
            <person name="van Rossen-Uffink D."/>
            <person name="Oliveira J.V."/>
            <person name="Vesth T.C."/>
            <person name="Visser J."/>
            <person name="Yu J.-H."/>
            <person name="Zhou M."/>
            <person name="Andersen M.R."/>
            <person name="Archer D.B."/>
            <person name="Baker S.E."/>
            <person name="Benoit I."/>
            <person name="Brakhage A.A."/>
            <person name="Braus G.H."/>
            <person name="Fischer R."/>
            <person name="Frisvad J.C."/>
            <person name="Goldman G.H."/>
            <person name="Houbraken J."/>
            <person name="Oakley B."/>
            <person name="Pocsi I."/>
            <person name="Scazzocchio C."/>
            <person name="Seiboth B."/>
            <person name="vanKuyk P.A."/>
            <person name="Wortman J."/>
            <person name="Dyer P.S."/>
            <person name="Grigoriev I.V."/>
        </authorList>
    </citation>
    <scope>NUCLEOTIDE SEQUENCE [LARGE SCALE GENOMIC DNA]</scope>
    <source>
        <strain evidence="5">ITEM 5010</strain>
    </source>
</reference>
<dbReference type="Pfam" id="PF00106">
    <property type="entry name" value="adh_short"/>
    <property type="match status" value="1"/>
</dbReference>
<dbReference type="Proteomes" id="UP000188318">
    <property type="component" value="Unassembled WGS sequence"/>
</dbReference>
<dbReference type="SUPFAM" id="SSF51735">
    <property type="entry name" value="NAD(P)-binding Rossmann-fold domains"/>
    <property type="match status" value="1"/>
</dbReference>
<comment type="similarity">
    <text evidence="1">Belongs to the short-chain dehydrogenases/reductases (SDR) family.</text>
</comment>